<keyword evidence="2" id="KW-1185">Reference proteome</keyword>
<evidence type="ECO:0000313" key="2">
    <source>
        <dbReference type="Proteomes" id="UP000268093"/>
    </source>
</evidence>
<evidence type="ECO:0000313" key="1">
    <source>
        <dbReference type="EMBL" id="RUO97115.1"/>
    </source>
</evidence>
<sequence length="71" mass="8083">MILDQQAGDFCGKFFGCGDVVDWRRIMHIWCGGPPFDGNTARPRGAITLTSENGKTWLRVTDSYDDRMNER</sequence>
<dbReference type="EMBL" id="RBNI01018378">
    <property type="protein sequence ID" value="RUO97115.1"/>
    <property type="molecule type" value="Genomic_DNA"/>
</dbReference>
<gene>
    <name evidence="1" type="ORF">BC936DRAFT_140953</name>
</gene>
<proteinExistence type="predicted"/>
<name>A0A433A346_9FUNG</name>
<dbReference type="AlphaFoldDB" id="A0A433A346"/>
<dbReference type="Proteomes" id="UP000268093">
    <property type="component" value="Unassembled WGS sequence"/>
</dbReference>
<reference evidence="1 2" key="1">
    <citation type="journal article" date="2018" name="New Phytol.">
        <title>Phylogenomics of Endogonaceae and evolution of mycorrhizas within Mucoromycota.</title>
        <authorList>
            <person name="Chang Y."/>
            <person name="Desiro A."/>
            <person name="Na H."/>
            <person name="Sandor L."/>
            <person name="Lipzen A."/>
            <person name="Clum A."/>
            <person name="Barry K."/>
            <person name="Grigoriev I.V."/>
            <person name="Martin F.M."/>
            <person name="Stajich J.E."/>
            <person name="Smith M.E."/>
            <person name="Bonito G."/>
            <person name="Spatafora J.W."/>
        </authorList>
    </citation>
    <scope>NUCLEOTIDE SEQUENCE [LARGE SCALE GENOMIC DNA]</scope>
    <source>
        <strain evidence="1 2">GMNB39</strain>
    </source>
</reference>
<protein>
    <submittedName>
        <fullName evidence="1">Uncharacterized protein</fullName>
    </submittedName>
</protein>
<organism evidence="1 2">
    <name type="scientific">Jimgerdemannia flammicorona</name>
    <dbReference type="NCBI Taxonomy" id="994334"/>
    <lineage>
        <taxon>Eukaryota</taxon>
        <taxon>Fungi</taxon>
        <taxon>Fungi incertae sedis</taxon>
        <taxon>Mucoromycota</taxon>
        <taxon>Mucoromycotina</taxon>
        <taxon>Endogonomycetes</taxon>
        <taxon>Endogonales</taxon>
        <taxon>Endogonaceae</taxon>
        <taxon>Jimgerdemannia</taxon>
    </lineage>
</organism>
<accession>A0A433A346</accession>
<comment type="caution">
    <text evidence="1">The sequence shown here is derived from an EMBL/GenBank/DDBJ whole genome shotgun (WGS) entry which is preliminary data.</text>
</comment>